<dbReference type="FunFam" id="1.10.150.300:FF:000001">
    <property type="entry name" value="Ribosome-binding ATPase YchF"/>
    <property type="match status" value="1"/>
</dbReference>
<dbReference type="Pfam" id="PF06071">
    <property type="entry name" value="YchF-GTPase_C"/>
    <property type="match status" value="1"/>
</dbReference>
<dbReference type="InterPro" id="IPR023192">
    <property type="entry name" value="TGS-like_dom_sf"/>
</dbReference>
<gene>
    <name evidence="6" type="primary">YCHF1</name>
    <name evidence="6" type="ORF">QBZ16_003124</name>
</gene>
<evidence type="ECO:0000259" key="5">
    <source>
        <dbReference type="PROSITE" id="PS51880"/>
    </source>
</evidence>
<dbReference type="InterPro" id="IPR012675">
    <property type="entry name" value="Beta-grasp_dom_sf"/>
</dbReference>
<dbReference type="InterPro" id="IPR013029">
    <property type="entry name" value="YchF_C"/>
</dbReference>
<keyword evidence="2 3" id="KW-0067">ATP-binding</keyword>
<dbReference type="PIRSF" id="PIRSF006641">
    <property type="entry name" value="CHP00092"/>
    <property type="match status" value="1"/>
</dbReference>
<feature type="binding site" evidence="3">
    <location>
        <begin position="33"/>
        <end position="38"/>
    </location>
    <ligand>
        <name>ATP</name>
        <dbReference type="ChEBI" id="CHEBI:30616"/>
    </ligand>
</feature>
<name>A0AAD9IN60_PROWI</name>
<feature type="domain" description="TGS" evidence="5">
    <location>
        <begin position="302"/>
        <end position="385"/>
    </location>
</feature>
<dbReference type="PANTHER" id="PTHR23305:SF11">
    <property type="entry name" value="OBG-LIKE ATPASE 1"/>
    <property type="match status" value="1"/>
</dbReference>
<dbReference type="InterPro" id="IPR006073">
    <property type="entry name" value="GTP-bd"/>
</dbReference>
<evidence type="ECO:0000313" key="6">
    <source>
        <dbReference type="EMBL" id="KAK2079432.1"/>
    </source>
</evidence>
<dbReference type="Gene3D" id="3.10.20.30">
    <property type="match status" value="1"/>
</dbReference>
<proteinExistence type="inferred from homology"/>
<feature type="domain" description="OBG-type G" evidence="4">
    <location>
        <begin position="24"/>
        <end position="281"/>
    </location>
</feature>
<keyword evidence="3" id="KW-0963">Cytoplasm</keyword>
<feature type="binding site" evidence="3">
    <location>
        <position position="230"/>
    </location>
    <ligand>
        <name>ATP</name>
        <dbReference type="ChEBI" id="CHEBI:30616"/>
    </ligand>
</feature>
<dbReference type="InterPro" id="IPR004095">
    <property type="entry name" value="TGS"/>
</dbReference>
<dbReference type="SUPFAM" id="SSF52540">
    <property type="entry name" value="P-loop containing nucleoside triphosphate hydrolases"/>
    <property type="match status" value="1"/>
</dbReference>
<evidence type="ECO:0000256" key="3">
    <source>
        <dbReference type="HAMAP-Rule" id="MF_03167"/>
    </source>
</evidence>
<reference evidence="6" key="1">
    <citation type="submission" date="2021-01" db="EMBL/GenBank/DDBJ databases">
        <authorList>
            <person name="Eckstrom K.M.E."/>
        </authorList>
    </citation>
    <scope>NUCLEOTIDE SEQUENCE</scope>
    <source>
        <strain evidence="6">UVCC 0001</strain>
    </source>
</reference>
<dbReference type="SUPFAM" id="SSF81271">
    <property type="entry name" value="TGS-like"/>
    <property type="match status" value="1"/>
</dbReference>
<dbReference type="GO" id="GO:0043023">
    <property type="term" value="F:ribosomal large subunit binding"/>
    <property type="evidence" value="ECO:0007669"/>
    <property type="project" value="UniProtKB-UniRule"/>
</dbReference>
<comment type="subunit">
    <text evidence="3">Monomer.</text>
</comment>
<accession>A0AAD9IN60</accession>
<dbReference type="EMBL" id="JASFZW010000003">
    <property type="protein sequence ID" value="KAK2079432.1"/>
    <property type="molecule type" value="Genomic_DNA"/>
</dbReference>
<keyword evidence="1 3" id="KW-0547">Nucleotide-binding</keyword>
<dbReference type="Proteomes" id="UP001255856">
    <property type="component" value="Unassembled WGS sequence"/>
</dbReference>
<keyword evidence="7" id="KW-1185">Reference proteome</keyword>
<dbReference type="InterPro" id="IPR012676">
    <property type="entry name" value="TGS-like"/>
</dbReference>
<comment type="subcellular location">
    <subcellularLocation>
        <location evidence="3">Cytoplasm</location>
    </subcellularLocation>
</comment>
<dbReference type="AlphaFoldDB" id="A0AAD9IN60"/>
<dbReference type="GO" id="GO:0005737">
    <property type="term" value="C:cytoplasm"/>
    <property type="evidence" value="ECO:0007669"/>
    <property type="project" value="UniProtKB-SubCell"/>
</dbReference>
<dbReference type="Gene3D" id="1.10.150.300">
    <property type="entry name" value="TGS-like domain"/>
    <property type="match status" value="1"/>
</dbReference>
<evidence type="ECO:0000259" key="4">
    <source>
        <dbReference type="PROSITE" id="PS51710"/>
    </source>
</evidence>
<dbReference type="GO" id="GO:0016887">
    <property type="term" value="F:ATP hydrolysis activity"/>
    <property type="evidence" value="ECO:0007669"/>
    <property type="project" value="UniProtKB-UniRule"/>
</dbReference>
<dbReference type="PROSITE" id="PS51710">
    <property type="entry name" value="G_OBG"/>
    <property type="match status" value="1"/>
</dbReference>
<dbReference type="PANTHER" id="PTHR23305">
    <property type="entry name" value="OBG GTPASE FAMILY"/>
    <property type="match status" value="1"/>
</dbReference>
<dbReference type="InterPro" id="IPR031167">
    <property type="entry name" value="G_OBG"/>
</dbReference>
<evidence type="ECO:0000313" key="7">
    <source>
        <dbReference type="Proteomes" id="UP001255856"/>
    </source>
</evidence>
<dbReference type="FunFam" id="3.10.20.30:FF:000001">
    <property type="entry name" value="Ribosome-binding ATPase YchF"/>
    <property type="match status" value="1"/>
</dbReference>
<keyword evidence="3" id="KW-0378">Hydrolase</keyword>
<dbReference type="NCBIfam" id="TIGR00092">
    <property type="entry name" value="redox-regulated ATPase YchF"/>
    <property type="match status" value="1"/>
</dbReference>
<dbReference type="CDD" id="cd01900">
    <property type="entry name" value="YchF"/>
    <property type="match status" value="1"/>
</dbReference>
<dbReference type="PROSITE" id="PS51880">
    <property type="entry name" value="TGS"/>
    <property type="match status" value="1"/>
</dbReference>
<comment type="caution">
    <text evidence="6">The sequence shown here is derived from an EMBL/GenBank/DDBJ whole genome shotgun (WGS) entry which is preliminary data.</text>
</comment>
<dbReference type="InterPro" id="IPR027417">
    <property type="entry name" value="P-loop_NTPase"/>
</dbReference>
<dbReference type="GO" id="GO:0005524">
    <property type="term" value="F:ATP binding"/>
    <property type="evidence" value="ECO:0007669"/>
    <property type="project" value="UniProtKB-UniRule"/>
</dbReference>
<evidence type="ECO:0000256" key="1">
    <source>
        <dbReference type="ARBA" id="ARBA00022741"/>
    </source>
</evidence>
<sequence>MLPPKKKGEEVKEKPILGRFKSNLKVGIVGLPNVGKSTLFNTLTKMGIPAENFPFCTIDPNSARVNIPDERFTWLTELYKPKATFPAFLDIVDIAGLVKGAATGEGLGNAFLSHIMAVDGIFHVCRAFDDPDVVHVEDRVNPIEDLEIIHNELRAKDVERLEGVIVSIKKNIPRGLNKEQKEELAAAEKTLEWLKEGKDIRLGDWSIVETEFLNNQQFITAKPVIYLVNLSERDYIRKKNKWLPKLVEWINGHGGGQLIPFSGALEAKLFDMPDDEKAAYCKEHECISALPKIIVSGFRAVHLIYFFTCGPQEVRCWQIRKGSKAPQAAGAIHSDFERGFICAEVMHFDELKEIGNEQAVKAAGKYRQEGKTYVVQDGDICHFKFNVTAEKKK</sequence>
<dbReference type="InterPro" id="IPR004396">
    <property type="entry name" value="ATPase_YchF/OLA1"/>
</dbReference>
<dbReference type="GO" id="GO:0005525">
    <property type="term" value="F:GTP binding"/>
    <property type="evidence" value="ECO:0007669"/>
    <property type="project" value="InterPro"/>
</dbReference>
<dbReference type="HAMAP" id="MF_00944">
    <property type="entry name" value="YchF_OLA1_ATPase"/>
    <property type="match status" value="1"/>
</dbReference>
<dbReference type="InterPro" id="IPR041706">
    <property type="entry name" value="YchF_N"/>
</dbReference>
<dbReference type="PRINTS" id="PR00326">
    <property type="entry name" value="GTP1OBG"/>
</dbReference>
<organism evidence="6 7">
    <name type="scientific">Prototheca wickerhamii</name>
    <dbReference type="NCBI Taxonomy" id="3111"/>
    <lineage>
        <taxon>Eukaryota</taxon>
        <taxon>Viridiplantae</taxon>
        <taxon>Chlorophyta</taxon>
        <taxon>core chlorophytes</taxon>
        <taxon>Trebouxiophyceae</taxon>
        <taxon>Chlorellales</taxon>
        <taxon>Chlorellaceae</taxon>
        <taxon>Prototheca</taxon>
    </lineage>
</organism>
<dbReference type="Pfam" id="PF01926">
    <property type="entry name" value="MMR_HSR1"/>
    <property type="match status" value="1"/>
</dbReference>
<evidence type="ECO:0000256" key="2">
    <source>
        <dbReference type="ARBA" id="ARBA00022840"/>
    </source>
</evidence>
<comment type="function">
    <text evidence="3">Hydrolyzes ATP, and can also hydrolyze GTP with lower efficiency. Has lower affinity for GTP.</text>
</comment>
<comment type="similarity">
    <text evidence="3">Belongs to the TRAFAC class OBG-HflX-like GTPase superfamily. OBG GTPase family. YchF/OLA1 subfamily.</text>
</comment>
<dbReference type="Gene3D" id="3.40.50.300">
    <property type="entry name" value="P-loop containing nucleotide triphosphate hydrolases"/>
    <property type="match status" value="1"/>
</dbReference>
<dbReference type="CDD" id="cd04867">
    <property type="entry name" value="TGS_YchF_OLA1"/>
    <property type="match status" value="1"/>
</dbReference>
<protein>
    <recommendedName>
        <fullName evidence="3">Obg-like ATPase 1</fullName>
    </recommendedName>
</protein>